<reference evidence="2 3" key="1">
    <citation type="journal article" date="2007" name="Nature">
        <title>Evolution of genes and genomes on the Drosophila phylogeny.</title>
        <authorList>
            <consortium name="Drosophila 12 Genomes Consortium"/>
            <person name="Clark A.G."/>
            <person name="Eisen M.B."/>
            <person name="Smith D.R."/>
            <person name="Bergman C.M."/>
            <person name="Oliver B."/>
            <person name="Markow T.A."/>
            <person name="Kaufman T.C."/>
            <person name="Kellis M."/>
            <person name="Gelbart W."/>
            <person name="Iyer V.N."/>
            <person name="Pollard D.A."/>
            <person name="Sackton T.B."/>
            <person name="Larracuente A.M."/>
            <person name="Singh N.D."/>
            <person name="Abad J.P."/>
            <person name="Abt D.N."/>
            <person name="Adryan B."/>
            <person name="Aguade M."/>
            <person name="Akashi H."/>
            <person name="Anderson W.W."/>
            <person name="Aquadro C.F."/>
            <person name="Ardell D.H."/>
            <person name="Arguello R."/>
            <person name="Artieri C.G."/>
            <person name="Barbash D.A."/>
            <person name="Barker D."/>
            <person name="Barsanti P."/>
            <person name="Batterham P."/>
            <person name="Batzoglou S."/>
            <person name="Begun D."/>
            <person name="Bhutkar A."/>
            <person name="Blanco E."/>
            <person name="Bosak S.A."/>
            <person name="Bradley R.K."/>
            <person name="Brand A.D."/>
            <person name="Brent M.R."/>
            <person name="Brooks A.N."/>
            <person name="Brown R.H."/>
            <person name="Butlin R.K."/>
            <person name="Caggese C."/>
            <person name="Calvi B.R."/>
            <person name="Bernardo de Carvalho A."/>
            <person name="Caspi A."/>
            <person name="Castrezana S."/>
            <person name="Celniker S.E."/>
            <person name="Chang J.L."/>
            <person name="Chapple C."/>
            <person name="Chatterji S."/>
            <person name="Chinwalla A."/>
            <person name="Civetta A."/>
            <person name="Clifton S.W."/>
            <person name="Comeron J.M."/>
            <person name="Costello J.C."/>
            <person name="Coyne J.A."/>
            <person name="Daub J."/>
            <person name="David R.G."/>
            <person name="Delcher A.L."/>
            <person name="Delehaunty K."/>
            <person name="Do C.B."/>
            <person name="Ebling H."/>
            <person name="Edwards K."/>
            <person name="Eickbush T."/>
            <person name="Evans J.D."/>
            <person name="Filipski A."/>
            <person name="Findeiss S."/>
            <person name="Freyhult E."/>
            <person name="Fulton L."/>
            <person name="Fulton R."/>
            <person name="Garcia A.C."/>
            <person name="Gardiner A."/>
            <person name="Garfield D.A."/>
            <person name="Garvin B.E."/>
            <person name="Gibson G."/>
            <person name="Gilbert D."/>
            <person name="Gnerre S."/>
            <person name="Godfrey J."/>
            <person name="Good R."/>
            <person name="Gotea V."/>
            <person name="Gravely B."/>
            <person name="Greenberg A.J."/>
            <person name="Griffiths-Jones S."/>
            <person name="Gross S."/>
            <person name="Guigo R."/>
            <person name="Gustafson E.A."/>
            <person name="Haerty W."/>
            <person name="Hahn M.W."/>
            <person name="Halligan D.L."/>
            <person name="Halpern A.L."/>
            <person name="Halter G.M."/>
            <person name="Han M.V."/>
            <person name="Heger A."/>
            <person name="Hillier L."/>
            <person name="Hinrichs A.S."/>
            <person name="Holmes I."/>
            <person name="Hoskins R.A."/>
            <person name="Hubisz M.J."/>
            <person name="Hultmark D."/>
            <person name="Huntley M.A."/>
            <person name="Jaffe D.B."/>
            <person name="Jagadeeshan S."/>
            <person name="Jeck W.R."/>
            <person name="Johnson J."/>
            <person name="Jones C.D."/>
            <person name="Jordan W.C."/>
            <person name="Karpen G.H."/>
            <person name="Kataoka E."/>
            <person name="Keightley P.D."/>
            <person name="Kheradpour P."/>
            <person name="Kirkness E.F."/>
            <person name="Koerich L.B."/>
            <person name="Kristiansen K."/>
            <person name="Kudrna D."/>
            <person name="Kulathinal R.J."/>
            <person name="Kumar S."/>
            <person name="Kwok R."/>
            <person name="Lander E."/>
            <person name="Langley C.H."/>
            <person name="Lapoint R."/>
            <person name="Lazzaro B.P."/>
            <person name="Lee S.J."/>
            <person name="Levesque L."/>
            <person name="Li R."/>
            <person name="Lin C.F."/>
            <person name="Lin M.F."/>
            <person name="Lindblad-Toh K."/>
            <person name="Llopart A."/>
            <person name="Long M."/>
            <person name="Low L."/>
            <person name="Lozovsky E."/>
            <person name="Lu J."/>
            <person name="Luo M."/>
            <person name="Machado C.A."/>
            <person name="Makalowski W."/>
            <person name="Marzo M."/>
            <person name="Matsuda M."/>
            <person name="Matzkin L."/>
            <person name="McAllister B."/>
            <person name="McBride C.S."/>
            <person name="McKernan B."/>
            <person name="McKernan K."/>
            <person name="Mendez-Lago M."/>
            <person name="Minx P."/>
            <person name="Mollenhauer M.U."/>
            <person name="Montooth K."/>
            <person name="Mount S.M."/>
            <person name="Mu X."/>
            <person name="Myers E."/>
            <person name="Negre B."/>
            <person name="Newfeld S."/>
            <person name="Nielsen R."/>
            <person name="Noor M.A."/>
            <person name="O'Grady P."/>
            <person name="Pachter L."/>
            <person name="Papaceit M."/>
            <person name="Parisi M.J."/>
            <person name="Parisi M."/>
            <person name="Parts L."/>
            <person name="Pedersen J.S."/>
            <person name="Pesole G."/>
            <person name="Phillippy A.M."/>
            <person name="Ponting C.P."/>
            <person name="Pop M."/>
            <person name="Porcelli D."/>
            <person name="Powell J.R."/>
            <person name="Prohaska S."/>
            <person name="Pruitt K."/>
            <person name="Puig M."/>
            <person name="Quesneville H."/>
            <person name="Ram K.R."/>
            <person name="Rand D."/>
            <person name="Rasmussen M.D."/>
            <person name="Reed L.K."/>
            <person name="Reenan R."/>
            <person name="Reily A."/>
            <person name="Remington K.A."/>
            <person name="Rieger T.T."/>
            <person name="Ritchie M.G."/>
            <person name="Robin C."/>
            <person name="Rogers Y.H."/>
            <person name="Rohde C."/>
            <person name="Rozas J."/>
            <person name="Rubenfield M.J."/>
            <person name="Ruiz A."/>
            <person name="Russo S."/>
            <person name="Salzberg S.L."/>
            <person name="Sanchez-Gracia A."/>
            <person name="Saranga D.J."/>
            <person name="Sato H."/>
            <person name="Schaeffer S.W."/>
            <person name="Schatz M.C."/>
            <person name="Schlenke T."/>
            <person name="Schwartz R."/>
            <person name="Segarra C."/>
            <person name="Singh R.S."/>
            <person name="Sirot L."/>
            <person name="Sirota M."/>
            <person name="Sisneros N.B."/>
            <person name="Smith C.D."/>
            <person name="Smith T.F."/>
            <person name="Spieth J."/>
            <person name="Stage D.E."/>
            <person name="Stark A."/>
            <person name="Stephan W."/>
            <person name="Strausberg R.L."/>
            <person name="Strempel S."/>
            <person name="Sturgill D."/>
            <person name="Sutton G."/>
            <person name="Sutton G.G."/>
            <person name="Tao W."/>
            <person name="Teichmann S."/>
            <person name="Tobari Y.N."/>
            <person name="Tomimura Y."/>
            <person name="Tsolas J.M."/>
            <person name="Valente V.L."/>
            <person name="Venter E."/>
            <person name="Venter J.C."/>
            <person name="Vicario S."/>
            <person name="Vieira F.G."/>
            <person name="Vilella A.J."/>
            <person name="Villasante A."/>
            <person name="Walenz B."/>
            <person name="Wang J."/>
            <person name="Wasserman M."/>
            <person name="Watts T."/>
            <person name="Wilson D."/>
            <person name="Wilson R.K."/>
            <person name="Wing R.A."/>
            <person name="Wolfner M.F."/>
            <person name="Wong A."/>
            <person name="Wong G.K."/>
            <person name="Wu C.I."/>
            <person name="Wu G."/>
            <person name="Yamamoto D."/>
            <person name="Yang H.P."/>
            <person name="Yang S.P."/>
            <person name="Yorke J.A."/>
            <person name="Yoshida K."/>
            <person name="Zdobnov E."/>
            <person name="Zhang P."/>
            <person name="Zhang Y."/>
            <person name="Zimin A.V."/>
            <person name="Baldwin J."/>
            <person name="Abdouelleil A."/>
            <person name="Abdulkadir J."/>
            <person name="Abebe A."/>
            <person name="Abera B."/>
            <person name="Abreu J."/>
            <person name="Acer S.C."/>
            <person name="Aftuck L."/>
            <person name="Alexander A."/>
            <person name="An P."/>
            <person name="Anderson E."/>
            <person name="Anderson S."/>
            <person name="Arachi H."/>
            <person name="Azer M."/>
            <person name="Bachantsang P."/>
            <person name="Barry A."/>
            <person name="Bayul T."/>
            <person name="Berlin A."/>
            <person name="Bessette D."/>
            <person name="Bloom T."/>
            <person name="Blye J."/>
            <person name="Boguslavskiy L."/>
            <person name="Bonnet C."/>
            <person name="Boukhgalter B."/>
            <person name="Bourzgui I."/>
            <person name="Brown A."/>
            <person name="Cahill P."/>
            <person name="Channer S."/>
            <person name="Cheshatsang Y."/>
            <person name="Chuda L."/>
            <person name="Citroen M."/>
            <person name="Collymore A."/>
            <person name="Cooke P."/>
            <person name="Costello M."/>
            <person name="D'Aco K."/>
            <person name="Daza R."/>
            <person name="De Haan G."/>
            <person name="DeGray S."/>
            <person name="DeMaso C."/>
            <person name="Dhargay N."/>
            <person name="Dooley K."/>
            <person name="Dooley E."/>
            <person name="Doricent M."/>
            <person name="Dorje P."/>
            <person name="Dorjee K."/>
            <person name="Dupes A."/>
            <person name="Elong R."/>
            <person name="Falk J."/>
            <person name="Farina A."/>
            <person name="Faro S."/>
            <person name="Ferguson D."/>
            <person name="Fisher S."/>
            <person name="Foley C.D."/>
            <person name="Franke A."/>
            <person name="Friedrich D."/>
            <person name="Gadbois L."/>
            <person name="Gearin G."/>
            <person name="Gearin C.R."/>
            <person name="Giannoukos G."/>
            <person name="Goode T."/>
            <person name="Graham J."/>
            <person name="Grandbois E."/>
            <person name="Grewal S."/>
            <person name="Gyaltsen K."/>
            <person name="Hafez N."/>
            <person name="Hagos B."/>
            <person name="Hall J."/>
            <person name="Henson C."/>
            <person name="Hollinger A."/>
            <person name="Honan T."/>
            <person name="Huard M.D."/>
            <person name="Hughes L."/>
            <person name="Hurhula B."/>
            <person name="Husby M.E."/>
            <person name="Kamat A."/>
            <person name="Kanga B."/>
            <person name="Kashin S."/>
            <person name="Khazanovich D."/>
            <person name="Kisner P."/>
            <person name="Lance K."/>
            <person name="Lara M."/>
            <person name="Lee W."/>
            <person name="Lennon N."/>
            <person name="Letendre F."/>
            <person name="LeVine R."/>
            <person name="Lipovsky A."/>
            <person name="Liu X."/>
            <person name="Liu J."/>
            <person name="Liu S."/>
            <person name="Lokyitsang T."/>
            <person name="Lokyitsang Y."/>
            <person name="Lubonja R."/>
            <person name="Lui A."/>
            <person name="MacDonald P."/>
            <person name="Magnisalis V."/>
            <person name="Maru K."/>
            <person name="Matthews C."/>
            <person name="McCusker W."/>
            <person name="McDonough S."/>
            <person name="Mehta T."/>
            <person name="Meldrim J."/>
            <person name="Meneus L."/>
            <person name="Mihai O."/>
            <person name="Mihalev A."/>
            <person name="Mihova T."/>
            <person name="Mittelman R."/>
            <person name="Mlenga V."/>
            <person name="Montmayeur A."/>
            <person name="Mulrain L."/>
            <person name="Navidi A."/>
            <person name="Naylor J."/>
            <person name="Negash T."/>
            <person name="Nguyen T."/>
            <person name="Nguyen N."/>
            <person name="Nicol R."/>
            <person name="Norbu C."/>
            <person name="Norbu N."/>
            <person name="Novod N."/>
            <person name="O'Neill B."/>
            <person name="Osman S."/>
            <person name="Markiewicz E."/>
            <person name="Oyono O.L."/>
            <person name="Patti C."/>
            <person name="Phunkhang P."/>
            <person name="Pierre F."/>
            <person name="Priest M."/>
            <person name="Raghuraman S."/>
            <person name="Rege F."/>
            <person name="Reyes R."/>
            <person name="Rise C."/>
            <person name="Rogov P."/>
            <person name="Ross K."/>
            <person name="Ryan E."/>
            <person name="Settipalli S."/>
            <person name="Shea T."/>
            <person name="Sherpa N."/>
            <person name="Shi L."/>
            <person name="Shih D."/>
            <person name="Sparrow T."/>
            <person name="Spaulding J."/>
            <person name="Stalker J."/>
            <person name="Stange-Thomann N."/>
            <person name="Stavropoulos S."/>
            <person name="Stone C."/>
            <person name="Strader C."/>
            <person name="Tesfaye S."/>
            <person name="Thomson T."/>
            <person name="Thoulutsang Y."/>
            <person name="Thoulutsang D."/>
            <person name="Topham K."/>
            <person name="Topping I."/>
            <person name="Tsamla T."/>
            <person name="Vassiliev H."/>
            <person name="Vo A."/>
            <person name="Wangchuk T."/>
            <person name="Wangdi T."/>
            <person name="Weiand M."/>
            <person name="Wilkinson J."/>
            <person name="Wilson A."/>
            <person name="Yadav S."/>
            <person name="Young G."/>
            <person name="Yu Q."/>
            <person name="Zembek L."/>
            <person name="Zhong D."/>
            <person name="Zimmer A."/>
            <person name="Zwirko Z."/>
            <person name="Jaffe D.B."/>
            <person name="Alvarez P."/>
            <person name="Brockman W."/>
            <person name="Butler J."/>
            <person name="Chin C."/>
            <person name="Gnerre S."/>
            <person name="Grabherr M."/>
            <person name="Kleber M."/>
            <person name="Mauceli E."/>
            <person name="MacCallum I."/>
        </authorList>
    </citation>
    <scope>NUCLEOTIDE SEQUENCE [LARGE SCALE GENOMIC DNA]</scope>
    <source>
        <strain evidence="3">Tucson 14024-0371.13</strain>
    </source>
</reference>
<protein>
    <submittedName>
        <fullName evidence="2">Uncharacterized protein</fullName>
    </submittedName>
</protein>
<dbReference type="InParanoid" id="A0A0P9A1A0"/>
<organism evidence="2 3">
    <name type="scientific">Drosophila ananassae</name>
    <name type="common">Fruit fly</name>
    <dbReference type="NCBI Taxonomy" id="7217"/>
    <lineage>
        <taxon>Eukaryota</taxon>
        <taxon>Metazoa</taxon>
        <taxon>Ecdysozoa</taxon>
        <taxon>Arthropoda</taxon>
        <taxon>Hexapoda</taxon>
        <taxon>Insecta</taxon>
        <taxon>Pterygota</taxon>
        <taxon>Neoptera</taxon>
        <taxon>Endopterygota</taxon>
        <taxon>Diptera</taxon>
        <taxon>Brachycera</taxon>
        <taxon>Muscomorpha</taxon>
        <taxon>Ephydroidea</taxon>
        <taxon>Drosophilidae</taxon>
        <taxon>Drosophila</taxon>
        <taxon>Sophophora</taxon>
    </lineage>
</organism>
<feature type="compositionally biased region" description="Basic residues" evidence="1">
    <location>
        <begin position="50"/>
        <end position="60"/>
    </location>
</feature>
<evidence type="ECO:0000313" key="3">
    <source>
        <dbReference type="Proteomes" id="UP000007801"/>
    </source>
</evidence>
<dbReference type="EMBL" id="CH902617">
    <property type="protein sequence ID" value="KPU80474.1"/>
    <property type="molecule type" value="Genomic_DNA"/>
</dbReference>
<gene>
    <name evidence="2" type="primary">Dana\GF27029</name>
    <name evidence="2" type="ORF">GF27029</name>
</gene>
<sequence>MCSNRLSISDANQTFLKRSKVRSPRSTTSSSWLGVAASQLIETANSSCHSHTRRLKHRFRPAGAAR</sequence>
<evidence type="ECO:0000313" key="2">
    <source>
        <dbReference type="EMBL" id="KPU80474.1"/>
    </source>
</evidence>
<keyword evidence="3" id="KW-1185">Reference proteome</keyword>
<dbReference type="Proteomes" id="UP000007801">
    <property type="component" value="Unassembled WGS sequence"/>
</dbReference>
<proteinExistence type="predicted"/>
<dbReference type="AlphaFoldDB" id="A0A0P9A1A0"/>
<feature type="region of interest" description="Disordered" evidence="1">
    <location>
        <begin position="46"/>
        <end position="66"/>
    </location>
</feature>
<accession>A0A0P9A1A0</accession>
<name>A0A0P9A1A0_DROAN</name>
<evidence type="ECO:0000256" key="1">
    <source>
        <dbReference type="SAM" id="MobiDB-lite"/>
    </source>
</evidence>